<organism evidence="6 7">
    <name type="scientific">Arcobacter venerupis</name>
    <dbReference type="NCBI Taxonomy" id="1054033"/>
    <lineage>
        <taxon>Bacteria</taxon>
        <taxon>Pseudomonadati</taxon>
        <taxon>Campylobacterota</taxon>
        <taxon>Epsilonproteobacteria</taxon>
        <taxon>Campylobacterales</taxon>
        <taxon>Arcobacteraceae</taxon>
        <taxon>Arcobacter</taxon>
    </lineage>
</organism>
<accession>A0AAE7B7I9</accession>
<evidence type="ECO:0000313" key="7">
    <source>
        <dbReference type="Proteomes" id="UP000503482"/>
    </source>
</evidence>
<keyword evidence="2 5" id="KW-0812">Transmembrane</keyword>
<feature type="transmembrane region" description="Helical" evidence="5">
    <location>
        <begin position="75"/>
        <end position="93"/>
    </location>
</feature>
<keyword evidence="4 5" id="KW-0472">Membrane</keyword>
<sequence>MSRTIKLIRLSLGIIFLWYGMLKFFPSLSPAEALATQTIDILFFGLISPSVSIKLLAILEVGIGLGFIFGIYTRYVVFVFLGHMICTFAPLFILPELSFTQAPYAFTLVGQYIVKNVVFILAGILIYQNEVLGKTRS</sequence>
<proteinExistence type="predicted"/>
<protein>
    <submittedName>
        <fullName evidence="6">Membrane protein</fullName>
    </submittedName>
</protein>
<evidence type="ECO:0000256" key="3">
    <source>
        <dbReference type="ARBA" id="ARBA00022989"/>
    </source>
</evidence>
<reference evidence="6 7" key="1">
    <citation type="submission" date="2020-05" db="EMBL/GenBank/DDBJ databases">
        <title>Complete genome sequencing of Campylobacter and Arcobacter type strains.</title>
        <authorList>
            <person name="Miller W.G."/>
            <person name="Yee E."/>
        </authorList>
    </citation>
    <scope>NUCLEOTIDE SEQUENCE [LARGE SCALE GENOMIC DNA]</scope>
    <source>
        <strain evidence="6 7">LMG 26156</strain>
    </source>
</reference>
<evidence type="ECO:0000313" key="6">
    <source>
        <dbReference type="EMBL" id="QKF66828.1"/>
    </source>
</evidence>
<evidence type="ECO:0000256" key="2">
    <source>
        <dbReference type="ARBA" id="ARBA00022692"/>
    </source>
</evidence>
<comment type="subcellular location">
    <subcellularLocation>
        <location evidence="1">Membrane</location>
        <topology evidence="1">Multi-pass membrane protein</topology>
    </subcellularLocation>
</comment>
<dbReference type="KEGG" id="avp:AVENP_1274"/>
<dbReference type="AlphaFoldDB" id="A0AAE7B7I9"/>
<feature type="transmembrane region" description="Helical" evidence="5">
    <location>
        <begin position="7"/>
        <end position="29"/>
    </location>
</feature>
<dbReference type="RefSeq" id="WP_128358734.1">
    <property type="nucleotide sequence ID" value="NZ_CP053840.1"/>
</dbReference>
<feature type="transmembrane region" description="Helical" evidence="5">
    <location>
        <begin position="105"/>
        <end position="127"/>
    </location>
</feature>
<dbReference type="InterPro" id="IPR032808">
    <property type="entry name" value="DoxX"/>
</dbReference>
<dbReference type="Pfam" id="PF07681">
    <property type="entry name" value="DoxX"/>
    <property type="match status" value="1"/>
</dbReference>
<dbReference type="GO" id="GO:0016020">
    <property type="term" value="C:membrane"/>
    <property type="evidence" value="ECO:0007669"/>
    <property type="project" value="UniProtKB-SubCell"/>
</dbReference>
<evidence type="ECO:0000256" key="5">
    <source>
        <dbReference type="SAM" id="Phobius"/>
    </source>
</evidence>
<feature type="transmembrane region" description="Helical" evidence="5">
    <location>
        <begin position="41"/>
        <end position="68"/>
    </location>
</feature>
<keyword evidence="7" id="KW-1185">Reference proteome</keyword>
<keyword evidence="3 5" id="KW-1133">Transmembrane helix</keyword>
<name>A0AAE7B7I9_9BACT</name>
<evidence type="ECO:0000256" key="4">
    <source>
        <dbReference type="ARBA" id="ARBA00023136"/>
    </source>
</evidence>
<dbReference type="Proteomes" id="UP000503482">
    <property type="component" value="Chromosome"/>
</dbReference>
<dbReference type="EMBL" id="CP053840">
    <property type="protein sequence ID" value="QKF66828.1"/>
    <property type="molecule type" value="Genomic_DNA"/>
</dbReference>
<gene>
    <name evidence="6" type="ORF">AVENP_1274</name>
</gene>
<evidence type="ECO:0000256" key="1">
    <source>
        <dbReference type="ARBA" id="ARBA00004141"/>
    </source>
</evidence>